<dbReference type="KEGG" id="pmet:G4Y79_23685"/>
<evidence type="ECO:0000313" key="2">
    <source>
        <dbReference type="Proteomes" id="UP000594468"/>
    </source>
</evidence>
<dbReference type="AlphaFoldDB" id="A0A7S8E967"/>
<dbReference type="EMBL" id="CP062983">
    <property type="protein sequence ID" value="QPC82652.1"/>
    <property type="molecule type" value="Genomic_DNA"/>
</dbReference>
<evidence type="ECO:0000313" key="1">
    <source>
        <dbReference type="EMBL" id="QPC82652.1"/>
    </source>
</evidence>
<sequence>MLAVVIWGVLRVPDDPEIPHVQAFGWLRLLIEGATFGGAIDLLTSPSQSV</sequence>
<protein>
    <submittedName>
        <fullName evidence="1">Uncharacterized protein</fullName>
    </submittedName>
</protein>
<gene>
    <name evidence="1" type="ORF">G4Y79_23685</name>
</gene>
<organism evidence="1 2">
    <name type="scientific">Phototrophicus methaneseepsis</name>
    <dbReference type="NCBI Taxonomy" id="2710758"/>
    <lineage>
        <taxon>Bacteria</taxon>
        <taxon>Bacillati</taxon>
        <taxon>Chloroflexota</taxon>
        <taxon>Candidatus Thermofontia</taxon>
        <taxon>Phototrophicales</taxon>
        <taxon>Phototrophicaceae</taxon>
        <taxon>Phototrophicus</taxon>
    </lineage>
</organism>
<dbReference type="Proteomes" id="UP000594468">
    <property type="component" value="Chromosome"/>
</dbReference>
<accession>A0A7S8E967</accession>
<keyword evidence="2" id="KW-1185">Reference proteome</keyword>
<reference evidence="1 2" key="1">
    <citation type="submission" date="2020-02" db="EMBL/GenBank/DDBJ databases">
        <authorList>
            <person name="Zheng R.K."/>
            <person name="Sun C.M."/>
        </authorList>
    </citation>
    <scope>NUCLEOTIDE SEQUENCE [LARGE SCALE GENOMIC DNA]</scope>
    <source>
        <strain evidence="2">rifampicinis</strain>
    </source>
</reference>
<dbReference type="RefSeq" id="WP_195170721.1">
    <property type="nucleotide sequence ID" value="NZ_CP062983.1"/>
</dbReference>
<name>A0A7S8E967_9CHLR</name>
<proteinExistence type="predicted"/>